<protein>
    <submittedName>
        <fullName evidence="1">Uncharacterized protein</fullName>
    </submittedName>
</protein>
<dbReference type="EMBL" id="DWUS01000087">
    <property type="protein sequence ID" value="HJD50947.1"/>
    <property type="molecule type" value="Genomic_DNA"/>
</dbReference>
<proteinExistence type="predicted"/>
<reference evidence="1" key="1">
    <citation type="journal article" date="2021" name="PeerJ">
        <title>Extensive microbial diversity within the chicken gut microbiome revealed by metagenomics and culture.</title>
        <authorList>
            <person name="Gilroy R."/>
            <person name="Ravi A."/>
            <person name="Getino M."/>
            <person name="Pursley I."/>
            <person name="Horton D.L."/>
            <person name="Alikhan N.F."/>
            <person name="Baker D."/>
            <person name="Gharbi K."/>
            <person name="Hall N."/>
            <person name="Watson M."/>
            <person name="Adriaenssens E.M."/>
            <person name="Foster-Nyarko E."/>
            <person name="Jarju S."/>
            <person name="Secka A."/>
            <person name="Antonio M."/>
            <person name="Oren A."/>
            <person name="Chaudhuri R.R."/>
            <person name="La Ragione R."/>
            <person name="Hildebrand F."/>
            <person name="Pallen M.J."/>
        </authorList>
    </citation>
    <scope>NUCLEOTIDE SEQUENCE</scope>
    <source>
        <strain evidence="1">ChiHjej10B9-4811</strain>
    </source>
</reference>
<reference evidence="1" key="2">
    <citation type="submission" date="2021-04" db="EMBL/GenBank/DDBJ databases">
        <authorList>
            <person name="Gilroy R."/>
        </authorList>
    </citation>
    <scope>NUCLEOTIDE SEQUENCE</scope>
    <source>
        <strain evidence="1">ChiHjej10B9-4811</strain>
    </source>
</reference>
<dbReference type="InterPro" id="IPR041289">
    <property type="entry name" value="Bact_RF_family3"/>
</dbReference>
<organism evidence="1 2">
    <name type="scientific">Candidatus Rothia avistercoris</name>
    <dbReference type="NCBI Taxonomy" id="2840479"/>
    <lineage>
        <taxon>Bacteria</taxon>
        <taxon>Bacillati</taxon>
        <taxon>Actinomycetota</taxon>
        <taxon>Actinomycetes</taxon>
        <taxon>Micrococcales</taxon>
        <taxon>Micrococcaceae</taxon>
        <taxon>Rothia</taxon>
    </lineage>
</organism>
<comment type="caution">
    <text evidence="1">The sequence shown here is derived from an EMBL/GenBank/DDBJ whole genome shotgun (WGS) entry which is preliminary data.</text>
</comment>
<dbReference type="Pfam" id="PF18845">
    <property type="entry name" value="baeRF_family3"/>
    <property type="match status" value="1"/>
</dbReference>
<evidence type="ECO:0000313" key="1">
    <source>
        <dbReference type="EMBL" id="HJD50947.1"/>
    </source>
</evidence>
<accession>A0A9D2ZSJ0</accession>
<dbReference type="Proteomes" id="UP000823908">
    <property type="component" value="Unassembled WGS sequence"/>
</dbReference>
<dbReference type="AlphaFoldDB" id="A0A9D2ZSJ0"/>
<gene>
    <name evidence="1" type="ORF">H9908_03640</name>
</gene>
<evidence type="ECO:0000313" key="2">
    <source>
        <dbReference type="Proteomes" id="UP000823908"/>
    </source>
</evidence>
<name>A0A9D2ZSJ0_9MICC</name>
<sequence>MTDTHLSTNKPFDTLDLQALTEPASDGAVRVTLTLPTERAGRDTTGNATRFRNLLSTAREKLEAAGADADAILAPAQELHDDRDYWQHQGDGLLVLLDNGQLTTQRLPLDLPESVTVANDYDLTALVPLLSTDTSLHLLALSRKEVRLFETDGTRIGRIYLDNMIESEDDIYNDYDVQRTQQQAPKGGGEATFHAHTNDSDTDRIYRERFLRKVAQGIEAEVAESNRHPLVLAGVEELANEFRSVTGWGDVLDTVITGRVDEMSESQLLEKLQPVFDEEADNEAKNLAQQIDDARSGKRYIGAGEVLDAATQGQIATLLVAPDTESSGGEQLSDAAQAINLVLRSGGEVKPAPETLEEKLAAITRW</sequence>